<evidence type="ECO:0000256" key="2">
    <source>
        <dbReference type="ARBA" id="ARBA00022614"/>
    </source>
</evidence>
<evidence type="ECO:0000259" key="8">
    <source>
        <dbReference type="PROSITE" id="PS50104"/>
    </source>
</evidence>
<dbReference type="InterPro" id="IPR003593">
    <property type="entry name" value="AAA+_ATPase"/>
</dbReference>
<dbReference type="InterPro" id="IPR036390">
    <property type="entry name" value="WH_DNA-bd_sf"/>
</dbReference>
<dbReference type="Pfam" id="PF23282">
    <property type="entry name" value="WHD_ROQ1"/>
    <property type="match status" value="1"/>
</dbReference>
<dbReference type="InterPro" id="IPR044974">
    <property type="entry name" value="Disease_R_plants"/>
</dbReference>
<dbReference type="SUPFAM" id="SSF46785">
    <property type="entry name" value="Winged helix' DNA-binding domain"/>
    <property type="match status" value="1"/>
</dbReference>
<reference evidence="10" key="2">
    <citation type="submission" date="2025-08" db="UniProtKB">
        <authorList>
            <consortium name="RefSeq"/>
        </authorList>
    </citation>
    <scope>IDENTIFICATION</scope>
    <source>
        <tissue evidence="10">Leaf</tissue>
    </source>
</reference>
<dbReference type="Gene3D" id="3.40.50.300">
    <property type="entry name" value="P-loop containing nucleotide triphosphate hydrolases"/>
    <property type="match status" value="1"/>
</dbReference>
<evidence type="ECO:0000256" key="4">
    <source>
        <dbReference type="ARBA" id="ARBA00022801"/>
    </source>
</evidence>
<dbReference type="PROSITE" id="PS50104">
    <property type="entry name" value="TIR"/>
    <property type="match status" value="1"/>
</dbReference>
<evidence type="ECO:0000256" key="3">
    <source>
        <dbReference type="ARBA" id="ARBA00022737"/>
    </source>
</evidence>
<dbReference type="PANTHER" id="PTHR11017:SF274">
    <property type="entry name" value="ADP-RIBOSYL CYCLASE_CYCLIC ADP-RIBOSE HYDROLASE-RELATED"/>
    <property type="match status" value="1"/>
</dbReference>
<keyword evidence="9" id="KW-1185">Reference proteome</keyword>
<dbReference type="RefSeq" id="XP_010449698.1">
    <property type="nucleotide sequence ID" value="XM_010451396.2"/>
</dbReference>
<dbReference type="Proteomes" id="UP000694864">
    <property type="component" value="Chromosome 12"/>
</dbReference>
<evidence type="ECO:0000256" key="6">
    <source>
        <dbReference type="ARBA" id="ARBA00023027"/>
    </source>
</evidence>
<feature type="domain" description="TIR" evidence="8">
    <location>
        <begin position="10"/>
        <end position="173"/>
    </location>
</feature>
<dbReference type="Pfam" id="PF20160">
    <property type="entry name" value="C-JID"/>
    <property type="match status" value="1"/>
</dbReference>
<dbReference type="PRINTS" id="PR00364">
    <property type="entry name" value="DISEASERSIST"/>
</dbReference>
<dbReference type="Gene3D" id="1.10.8.430">
    <property type="entry name" value="Helical domain of apoptotic protease-activating factors"/>
    <property type="match status" value="1"/>
</dbReference>
<keyword evidence="5" id="KW-0611">Plant defense</keyword>
<dbReference type="InterPro" id="IPR032675">
    <property type="entry name" value="LRR_dom_sf"/>
</dbReference>
<dbReference type="InterPro" id="IPR027417">
    <property type="entry name" value="P-loop_NTPase"/>
</dbReference>
<dbReference type="InterPro" id="IPR035897">
    <property type="entry name" value="Toll_tir_struct_dom_sf"/>
</dbReference>
<dbReference type="SMART" id="SM00255">
    <property type="entry name" value="TIR"/>
    <property type="match status" value="1"/>
</dbReference>
<dbReference type="SUPFAM" id="SSF52058">
    <property type="entry name" value="L domain-like"/>
    <property type="match status" value="1"/>
</dbReference>
<dbReference type="InterPro" id="IPR045344">
    <property type="entry name" value="C-JID"/>
</dbReference>
<dbReference type="PANTHER" id="PTHR11017">
    <property type="entry name" value="LEUCINE-RICH REPEAT-CONTAINING PROTEIN"/>
    <property type="match status" value="1"/>
</dbReference>
<comment type="catalytic activity">
    <reaction evidence="7">
        <text>NAD(+) + H2O = ADP-D-ribose + nicotinamide + H(+)</text>
        <dbReference type="Rhea" id="RHEA:16301"/>
        <dbReference type="ChEBI" id="CHEBI:15377"/>
        <dbReference type="ChEBI" id="CHEBI:15378"/>
        <dbReference type="ChEBI" id="CHEBI:17154"/>
        <dbReference type="ChEBI" id="CHEBI:57540"/>
        <dbReference type="ChEBI" id="CHEBI:57967"/>
        <dbReference type="EC" id="3.2.2.6"/>
    </reaction>
    <physiologicalReaction direction="left-to-right" evidence="7">
        <dbReference type="Rhea" id="RHEA:16302"/>
    </physiologicalReaction>
</comment>
<protein>
    <recommendedName>
        <fullName evidence="1">ADP-ribosyl cyclase/cyclic ADP-ribose hydrolase</fullName>
        <ecNumber evidence="1">3.2.2.6</ecNumber>
    </recommendedName>
</protein>
<sequence length="1085" mass="123979">MASSSSSHSRRYDVFPSFRGEDVRDSFLSHLLKELKRKTITFIDNEIERSRPIGPELLLAIRESRIAIVVFSENYASSTWCLNELVEIHKCYMELDLMVIPIFLHVDPSEVRKQTGEFGKDFHKTCKGKSEDAIQSWKQALADVANLAGENLRNWPNEAAMIEKVTHDILKTSMTPSDDFGDFVGIEAHVEELNSLLCLESEEARVVGILGTSGIGKTTIARALYNQLSSHFHLRAFEACRRTIGDDYSQKLYWEEQLLSNILDEKDLKIEKVGTVKERLKEKKVLIVLDDVDDLELLKTLVGQTGWFGSGSRVIVITQDRRILEAHKIELIHEVEFPSELLALKIFCRSAFAQDTPPDGFMELAVEVAKLAGNLPLGLSVMGSSLRGMNKDQWMMMLPMLRNDLDGKIEKTLKVSYNRLDRKERDLFLHIACLFNGVQVWYINDLLRDNTDIRLIMLAKKSLIRMTTHPETDTVVMHNLLQKLGREIIRGESDSPERRRFLVDIEDIRDVLVDNDDTGKKTVLGIYLDASYTSESFSINDQSFECVPGLQFLIVSDHRVGAEGGKWLDMIVYEDGRLYYSGDHDPKWLQLGTRGRLDLPKRLDYLPPKLKLLKWNNCPLNCLPNSFKAAYLVELTLENSDLEKLWPWEETPQLGRLKTLNLYGSKHLKEIPDLSSAINLERLVLIECTSLVTLSSSIHNVTKLKYLYMMGCTKLQTLWEGVQSLGCLLTMNLSSCKTLKEIPDLSKATNLESLELNNCKSLVKFPSSIQKLQNLVELKMKGCTRLEDLSTGSLLSSLKILDLSDCSSLRSFPLISLNIVCLYLENTGIEEVPPWIEHFSTLKVLMMYCCKRLKYISPNIFSMKSLDFVDFTDCRGAILNYAETSEEDYPSGISLYDNIEYTPRRKLFRHETGSGWYSLPIRAESFSFQNCFKWERDEREGIIRLSTKPVALPGEEVPWFFEHRADGDSITVTLPQSTLSQEFVDFKACVVVEFPTEDEDWPSYLEVKIGFNGRTYRESFFEGGAADLYLCKTDHLFSFSFKFRPKNVPSKSAFDDVEFKFSCFNRIKECGIRLIKVCPKPDDSD</sequence>
<dbReference type="Gene3D" id="3.80.10.10">
    <property type="entry name" value="Ribonuclease Inhibitor"/>
    <property type="match status" value="2"/>
</dbReference>
<reference evidence="9" key="1">
    <citation type="journal article" date="2014" name="Nat. Commun.">
        <title>The emerging biofuel crop Camelina sativa retains a highly undifferentiated hexaploid genome structure.</title>
        <authorList>
            <person name="Kagale S."/>
            <person name="Koh C."/>
            <person name="Nixon J."/>
            <person name="Bollina V."/>
            <person name="Clarke W.E."/>
            <person name="Tuteja R."/>
            <person name="Spillane C."/>
            <person name="Robinson S.J."/>
            <person name="Links M.G."/>
            <person name="Clarke C."/>
            <person name="Higgins E.E."/>
            <person name="Huebert T."/>
            <person name="Sharpe A.G."/>
            <person name="Parkin I.A."/>
        </authorList>
    </citation>
    <scope>NUCLEOTIDE SEQUENCE [LARGE SCALE GENOMIC DNA]</scope>
    <source>
        <strain evidence="9">cv. DH55</strain>
    </source>
</reference>
<dbReference type="SMART" id="SM00382">
    <property type="entry name" value="AAA"/>
    <property type="match status" value="1"/>
</dbReference>
<dbReference type="Gene3D" id="3.40.50.10140">
    <property type="entry name" value="Toll/interleukin-1 receptor homology (TIR) domain"/>
    <property type="match status" value="1"/>
</dbReference>
<evidence type="ECO:0000256" key="5">
    <source>
        <dbReference type="ARBA" id="ARBA00022821"/>
    </source>
</evidence>
<dbReference type="GeneID" id="104731889"/>
<keyword evidence="3" id="KW-0677">Repeat</keyword>
<gene>
    <name evidence="10" type="primary">LOC104731889</name>
</gene>
<proteinExistence type="predicted"/>
<keyword evidence="2" id="KW-0433">Leucine-rich repeat</keyword>
<dbReference type="SUPFAM" id="SSF52200">
    <property type="entry name" value="Toll/Interleukin receptor TIR domain"/>
    <property type="match status" value="1"/>
</dbReference>
<organism evidence="9 10">
    <name type="scientific">Camelina sativa</name>
    <name type="common">False flax</name>
    <name type="synonym">Myagrum sativum</name>
    <dbReference type="NCBI Taxonomy" id="90675"/>
    <lineage>
        <taxon>Eukaryota</taxon>
        <taxon>Viridiplantae</taxon>
        <taxon>Streptophyta</taxon>
        <taxon>Embryophyta</taxon>
        <taxon>Tracheophyta</taxon>
        <taxon>Spermatophyta</taxon>
        <taxon>Magnoliopsida</taxon>
        <taxon>eudicotyledons</taxon>
        <taxon>Gunneridae</taxon>
        <taxon>Pentapetalae</taxon>
        <taxon>rosids</taxon>
        <taxon>malvids</taxon>
        <taxon>Brassicales</taxon>
        <taxon>Brassicaceae</taxon>
        <taxon>Camelineae</taxon>
        <taxon>Camelina</taxon>
    </lineage>
</organism>
<keyword evidence="6" id="KW-0520">NAD</keyword>
<keyword evidence="4" id="KW-0378">Hydrolase</keyword>
<dbReference type="InterPro" id="IPR058192">
    <property type="entry name" value="WHD_ROQ1-like"/>
</dbReference>
<accession>A0ABM0V265</accession>
<evidence type="ECO:0000256" key="7">
    <source>
        <dbReference type="ARBA" id="ARBA00047304"/>
    </source>
</evidence>
<dbReference type="InterPro" id="IPR000157">
    <property type="entry name" value="TIR_dom"/>
</dbReference>
<dbReference type="InterPro" id="IPR002182">
    <property type="entry name" value="NB-ARC"/>
</dbReference>
<evidence type="ECO:0000313" key="9">
    <source>
        <dbReference type="Proteomes" id="UP000694864"/>
    </source>
</evidence>
<evidence type="ECO:0000256" key="1">
    <source>
        <dbReference type="ARBA" id="ARBA00011982"/>
    </source>
</evidence>
<dbReference type="Pfam" id="PF01582">
    <property type="entry name" value="TIR"/>
    <property type="match status" value="1"/>
</dbReference>
<dbReference type="EC" id="3.2.2.6" evidence="1"/>
<dbReference type="Pfam" id="PF00931">
    <property type="entry name" value="NB-ARC"/>
    <property type="match status" value="1"/>
</dbReference>
<name>A0ABM0V265_CAMSA</name>
<dbReference type="SUPFAM" id="SSF52540">
    <property type="entry name" value="P-loop containing nucleoside triphosphate hydrolases"/>
    <property type="match status" value="1"/>
</dbReference>
<dbReference type="InterPro" id="IPR042197">
    <property type="entry name" value="Apaf_helical"/>
</dbReference>
<evidence type="ECO:0000313" key="10">
    <source>
        <dbReference type="RefSeq" id="XP_010449698.1"/>
    </source>
</evidence>